<name>A0A975QJA2_9ACTN</name>
<keyword evidence="2" id="KW-1185">Reference proteome</keyword>
<dbReference type="EMBL" id="CP074402">
    <property type="protein sequence ID" value="QVJ00243.1"/>
    <property type="molecule type" value="Genomic_DNA"/>
</dbReference>
<organism evidence="1 2">
    <name type="scientific">Nocardiopsis eucommiae</name>
    <dbReference type="NCBI Taxonomy" id="2831970"/>
    <lineage>
        <taxon>Bacteria</taxon>
        <taxon>Bacillati</taxon>
        <taxon>Actinomycetota</taxon>
        <taxon>Actinomycetes</taxon>
        <taxon>Streptosporangiales</taxon>
        <taxon>Nocardiopsidaceae</taxon>
        <taxon>Nocardiopsis</taxon>
    </lineage>
</organism>
<dbReference type="Proteomes" id="UP000682416">
    <property type="component" value="Chromosome"/>
</dbReference>
<evidence type="ECO:0000313" key="2">
    <source>
        <dbReference type="Proteomes" id="UP000682416"/>
    </source>
</evidence>
<dbReference type="KEGG" id="nec:KGD82_15740"/>
<protein>
    <submittedName>
        <fullName evidence="1">Uncharacterized protein</fullName>
    </submittedName>
</protein>
<accession>A0A975QJA2</accession>
<proteinExistence type="predicted"/>
<sequence length="444" mass="47929">MSLLPHDALARMALDSPLLCDALSLARWSAPGTPVTRHGVPGIDDARTAITRFALWPPDLPSLVTERATWLGGLHSVAEVAHFVVPWSAALRLGLVEIDNERARPAPGLEHRVRDPEQVLGWWFQEFEHTIEHARGDLAPTDPPVPGTTGPDLLPGVLRHLYEAPDGSRPDLDTLAREALLAPPPPPSRATDLLLHVLWQLSDTGAVTLDHRPTRASGPDRHGHCTVELTALGRYGVRRLLLEVGIHAPLVDTLAGAGAARFLDALSVLPVEERLAEAGPWLDRRGPAEALRQISEVVSGPGVALRRWVGTQVLNTTSSELEPELRSLLHSPRPAVASMAAVVLLSSGMLTQRGIDRVLGEHGSWVVIDVIAAALTPDNADLPEFLSARGAPDVERTVLADPDPVRLRAHPDTLPVLDALARHHPDADTAARACDLARRLRDQI</sequence>
<dbReference type="AlphaFoldDB" id="A0A975QJA2"/>
<evidence type="ECO:0000313" key="1">
    <source>
        <dbReference type="EMBL" id="QVJ00243.1"/>
    </source>
</evidence>
<reference evidence="1" key="1">
    <citation type="submission" date="2021-05" db="EMBL/GenBank/DDBJ databases">
        <authorList>
            <person name="Kaiqin L."/>
            <person name="Jian G."/>
        </authorList>
    </citation>
    <scope>NUCLEOTIDE SEQUENCE</scope>
    <source>
        <strain evidence="1">HDS5</strain>
    </source>
</reference>
<gene>
    <name evidence="1" type="ORF">KGD82_15740</name>
</gene>